<dbReference type="AlphaFoldDB" id="A0A8J6B1H3"/>
<name>A0A8J6B1H3_9EUKA</name>
<evidence type="ECO:0000313" key="3">
    <source>
        <dbReference type="Proteomes" id="UP000717585"/>
    </source>
</evidence>
<evidence type="ECO:0000256" key="1">
    <source>
        <dbReference type="SAM" id="MobiDB-lite"/>
    </source>
</evidence>
<gene>
    <name evidence="2" type="ORF">J8273_4782</name>
</gene>
<keyword evidence="3" id="KW-1185">Reference proteome</keyword>
<accession>A0A8J6B1H3</accession>
<dbReference type="Proteomes" id="UP000717585">
    <property type="component" value="Unassembled WGS sequence"/>
</dbReference>
<comment type="caution">
    <text evidence="2">The sequence shown here is derived from an EMBL/GenBank/DDBJ whole genome shotgun (WGS) entry which is preliminary data.</text>
</comment>
<reference evidence="2" key="1">
    <citation type="submission" date="2021-05" db="EMBL/GenBank/DDBJ databases">
        <title>A free-living protist that lacks canonical eukaryotic 1 DNA replication and segregation systems.</title>
        <authorList>
            <person name="Salas-Leiva D.E."/>
            <person name="Tromer E.C."/>
            <person name="Curtis B.A."/>
            <person name="Jerlstrom-Hultqvist J."/>
            <person name="Kolisko M."/>
            <person name="Yi Z."/>
            <person name="Salas-Leiva J.S."/>
            <person name="Gallot-Lavallee L."/>
            <person name="Kops G.J.P.L."/>
            <person name="Archibald J.M."/>
            <person name="Simpson A.G.B."/>
            <person name="Roger A.J."/>
        </authorList>
    </citation>
    <scope>NUCLEOTIDE SEQUENCE</scope>
    <source>
        <strain evidence="2">BICM</strain>
    </source>
</reference>
<proteinExistence type="predicted"/>
<evidence type="ECO:0000313" key="2">
    <source>
        <dbReference type="EMBL" id="KAG9393663.1"/>
    </source>
</evidence>
<organism evidence="2 3">
    <name type="scientific">Carpediemonas membranifera</name>
    <dbReference type="NCBI Taxonomy" id="201153"/>
    <lineage>
        <taxon>Eukaryota</taxon>
        <taxon>Metamonada</taxon>
        <taxon>Carpediemonas-like organisms</taxon>
        <taxon>Carpediemonas</taxon>
    </lineage>
</organism>
<protein>
    <submittedName>
        <fullName evidence="2">Uncharacterized protein</fullName>
    </submittedName>
</protein>
<sequence>MSGDGPVEAGQTWRNRDCGTHRRAKSAVQSRNWISLSAKETIYSTDGSLSLRRRDLTASKRELDVSKASNALSTVRSALRRIARSSLVQTISVLFFAMF</sequence>
<dbReference type="EMBL" id="JAHDYR010000021">
    <property type="protein sequence ID" value="KAG9393663.1"/>
    <property type="molecule type" value="Genomic_DNA"/>
</dbReference>
<feature type="region of interest" description="Disordered" evidence="1">
    <location>
        <begin position="1"/>
        <end position="23"/>
    </location>
</feature>